<dbReference type="RefSeq" id="WP_020964352.1">
    <property type="nucleotide sequence ID" value="NC_022097.1"/>
</dbReference>
<evidence type="ECO:0000313" key="2">
    <source>
        <dbReference type="Proteomes" id="UP000015620"/>
    </source>
</evidence>
<dbReference type="Proteomes" id="UP000015620">
    <property type="component" value="Chromosome"/>
</dbReference>
<name>S5ZKF4_9SPIR</name>
<evidence type="ECO:0000313" key="1">
    <source>
        <dbReference type="EMBL" id="AGT43052.1"/>
    </source>
</evidence>
<keyword evidence="2" id="KW-1185">Reference proteome</keyword>
<sequence>MSEKSTIDINAKIIIISPPPPPPMGNYREGSEGLQFLTTAVARAVIKIINANLKIIQSEIKDFYRNKAFVYFNFVRNKRKFFYYALFDKTNYRFTVIHIIK</sequence>
<organism evidence="1 2">
    <name type="scientific">Treponema pedis str. T A4</name>
    <dbReference type="NCBI Taxonomy" id="1291379"/>
    <lineage>
        <taxon>Bacteria</taxon>
        <taxon>Pseudomonadati</taxon>
        <taxon>Spirochaetota</taxon>
        <taxon>Spirochaetia</taxon>
        <taxon>Spirochaetales</taxon>
        <taxon>Treponemataceae</taxon>
        <taxon>Treponema</taxon>
    </lineage>
</organism>
<dbReference type="STRING" id="1291379.TPE_0556"/>
<gene>
    <name evidence="1" type="ORF">TPE_0556</name>
</gene>
<dbReference type="GeneID" id="301089241"/>
<reference evidence="1 2" key="1">
    <citation type="journal article" date="2013" name="PLoS ONE">
        <title>Genome-Wide Relatedness of Treponema pedis, from Gingiva and Necrotic Skin Lesions of Pigs, with the Human Oral Pathogen Treponema denticola.</title>
        <authorList>
            <person name="Svartstrom O."/>
            <person name="Mushtaq M."/>
            <person name="Pringle M."/>
            <person name="Segerman B."/>
        </authorList>
    </citation>
    <scope>NUCLEOTIDE SEQUENCE [LARGE SCALE GENOMIC DNA]</scope>
    <source>
        <strain evidence="1">T A4</strain>
    </source>
</reference>
<dbReference type="PATRIC" id="fig|1291379.3.peg.559"/>
<dbReference type="HOGENOM" id="CLU_2290437_0_0_12"/>
<dbReference type="EMBL" id="CP004120">
    <property type="protein sequence ID" value="AGT43052.1"/>
    <property type="molecule type" value="Genomic_DNA"/>
</dbReference>
<proteinExistence type="predicted"/>
<protein>
    <submittedName>
        <fullName evidence="1">Uncharacterized protein</fullName>
    </submittedName>
</protein>
<dbReference type="AlphaFoldDB" id="S5ZKF4"/>
<dbReference type="KEGG" id="tped:TPE_0556"/>
<accession>S5ZKF4</accession>